<dbReference type="SUPFAM" id="SSF48452">
    <property type="entry name" value="TPR-like"/>
    <property type="match status" value="1"/>
</dbReference>
<keyword evidence="7" id="KW-0472">Membrane</keyword>
<sequence length="650" mass="74881">MRLDMYEFLFLILPLIAVVSFFLGYVFKGSFSAWLLKRRTKQSYLDEVKTIVKDDSSQSQEVVNRLLDTVEYIIDGNLIANAPPVQKLNKNGKATIFSKSKEASTRVNSESYPEVDLAIDDFYEQIAQTPVSKKEEVVAPQEEQSNIEATIEALDNELKGQNLNNPIVSTLENALQNQAQKRATKVVEESEEKILASRSLKDLQHPYGVLAEDVGHLLEMQMLGGVICMQRGDYFRAIKIFRHILAIPTWKNQGHVLANINLARCYLKAGMYSRALETLLPQVGNVKYEGEILNLLLEIYIVTQDWKPALAVAKAIYSLQKNNNNLKQLCNFYIFRLCSCYLDIGHRRTMFSFQRIIELDPTNVRVYVTRANYHFALGDYLSALEDYQQALNLRFELLPAVISNIAYCYANIRTFGNDFAKFLQSLEVPEKWQYILDLYLDQVIDNFDFLPYAHSYEFRDQAKSSAEVFRELVLGQKTTQMRDFKAELAQKAKMYQQGERKFIGNLVSFLSESRIESKPELYDRLEVLLESYKANPQAIVLERIFMLLSELLVELPVEVAETKQTKSNLLSLLLRFGNRQQAVAQNQTEKFEQFLTKLDENTRNARIVASYHCSSCGYQHHELFWLCPSCHKLETFALSKVEFTQKKPLD</sequence>
<comment type="caution">
    <text evidence="11">The sequence shown here is derived from an EMBL/GenBank/DDBJ whole genome shotgun (WGS) entry which is preliminary data.</text>
</comment>
<keyword evidence="3" id="KW-0479">Metal-binding</keyword>
<keyword evidence="5 9" id="KW-0802">TPR repeat</keyword>
<accession>A0A3A1Y5X9</accession>
<organism evidence="11 12">
    <name type="scientific">Psittacicella hinzii</name>
    <dbReference type="NCBI Taxonomy" id="2028575"/>
    <lineage>
        <taxon>Bacteria</taxon>
        <taxon>Pseudomonadati</taxon>
        <taxon>Pseudomonadota</taxon>
        <taxon>Gammaproteobacteria</taxon>
        <taxon>Pasteurellales</taxon>
        <taxon>Psittacicellaceae</taxon>
        <taxon>Psittacicella</taxon>
    </lineage>
</organism>
<dbReference type="Pfam" id="PF14559">
    <property type="entry name" value="TPR_19"/>
    <property type="match status" value="1"/>
</dbReference>
<keyword evidence="4" id="KW-0677">Repeat</keyword>
<dbReference type="RefSeq" id="WP_119525124.1">
    <property type="nucleotide sequence ID" value="NZ_NRHC01000048.1"/>
</dbReference>
<evidence type="ECO:0000256" key="3">
    <source>
        <dbReference type="ARBA" id="ARBA00022723"/>
    </source>
</evidence>
<evidence type="ECO:0000256" key="5">
    <source>
        <dbReference type="ARBA" id="ARBA00022803"/>
    </source>
</evidence>
<dbReference type="GO" id="GO:0008320">
    <property type="term" value="F:protein transmembrane transporter activity"/>
    <property type="evidence" value="ECO:0007669"/>
    <property type="project" value="TreeGrafter"/>
</dbReference>
<evidence type="ECO:0000256" key="8">
    <source>
        <dbReference type="ARBA" id="ARBA00038030"/>
    </source>
</evidence>
<dbReference type="EMBL" id="NRHC01000048">
    <property type="protein sequence ID" value="RIY32686.1"/>
    <property type="molecule type" value="Genomic_DNA"/>
</dbReference>
<dbReference type="InterPro" id="IPR019734">
    <property type="entry name" value="TPR_rpt"/>
</dbReference>
<evidence type="ECO:0000313" key="11">
    <source>
        <dbReference type="EMBL" id="RIY32686.1"/>
    </source>
</evidence>
<evidence type="ECO:0000256" key="4">
    <source>
        <dbReference type="ARBA" id="ARBA00022737"/>
    </source>
</evidence>
<evidence type="ECO:0000256" key="2">
    <source>
        <dbReference type="ARBA" id="ARBA00022692"/>
    </source>
</evidence>
<dbReference type="GO" id="GO:0016020">
    <property type="term" value="C:membrane"/>
    <property type="evidence" value="ECO:0007669"/>
    <property type="project" value="UniProtKB-SubCell"/>
</dbReference>
<dbReference type="AlphaFoldDB" id="A0A3A1Y5X9"/>
<dbReference type="PROSITE" id="PS50005">
    <property type="entry name" value="TPR"/>
    <property type="match status" value="1"/>
</dbReference>
<reference evidence="11 12" key="1">
    <citation type="submission" date="2017-08" db="EMBL/GenBank/DDBJ databases">
        <title>Reclassification of Bisgaard taxon 37 and 44.</title>
        <authorList>
            <person name="Christensen H."/>
        </authorList>
    </citation>
    <scope>NUCLEOTIDE SEQUENCE [LARGE SCALE GENOMIC DNA]</scope>
    <source>
        <strain evidence="11 12">B96_3</strain>
    </source>
</reference>
<dbReference type="Gene3D" id="1.25.40.10">
    <property type="entry name" value="Tetratricopeptide repeat domain"/>
    <property type="match status" value="2"/>
</dbReference>
<name>A0A3A1Y5X9_9GAMM</name>
<dbReference type="PANTHER" id="PTHR46208:SF1">
    <property type="entry name" value="MITOCHONDRIAL IMPORT RECEPTOR SUBUNIT TOM70"/>
    <property type="match status" value="1"/>
</dbReference>
<gene>
    <name evidence="11" type="ORF">CKF54_04315</name>
</gene>
<protein>
    <recommendedName>
        <fullName evidence="10">Rubredoxin-like domain-containing protein</fullName>
    </recommendedName>
</protein>
<evidence type="ECO:0000256" key="1">
    <source>
        <dbReference type="ARBA" id="ARBA00004167"/>
    </source>
</evidence>
<dbReference type="Proteomes" id="UP000265691">
    <property type="component" value="Unassembled WGS sequence"/>
</dbReference>
<dbReference type="InterPro" id="IPR041166">
    <property type="entry name" value="Rubredoxin_2"/>
</dbReference>
<dbReference type="InterPro" id="IPR024934">
    <property type="entry name" value="Rubredoxin-like_dom"/>
</dbReference>
<dbReference type="PANTHER" id="PTHR46208">
    <property type="entry name" value="MITOCHONDRIAL IMPORT RECEPTOR SUBUNIT TOM70"/>
    <property type="match status" value="1"/>
</dbReference>
<comment type="subcellular location">
    <subcellularLocation>
        <location evidence="1">Membrane</location>
        <topology evidence="1">Single-pass membrane protein</topology>
    </subcellularLocation>
</comment>
<evidence type="ECO:0000256" key="7">
    <source>
        <dbReference type="ARBA" id="ARBA00023136"/>
    </source>
</evidence>
<feature type="domain" description="Rubredoxin-like" evidence="10">
    <location>
        <begin position="608"/>
        <end position="646"/>
    </location>
</feature>
<feature type="repeat" description="TPR" evidence="9">
    <location>
        <begin position="364"/>
        <end position="397"/>
    </location>
</feature>
<comment type="similarity">
    <text evidence="8">Belongs to the Tom70 family.</text>
</comment>
<dbReference type="GO" id="GO:0030943">
    <property type="term" value="F:mitochondrion targeting sequence binding"/>
    <property type="evidence" value="ECO:0007669"/>
    <property type="project" value="TreeGrafter"/>
</dbReference>
<dbReference type="GO" id="GO:0005506">
    <property type="term" value="F:iron ion binding"/>
    <property type="evidence" value="ECO:0007669"/>
    <property type="project" value="InterPro"/>
</dbReference>
<keyword evidence="2" id="KW-0812">Transmembrane</keyword>
<dbReference type="OrthoDB" id="507476at2"/>
<evidence type="ECO:0000259" key="10">
    <source>
        <dbReference type="PROSITE" id="PS50903"/>
    </source>
</evidence>
<dbReference type="PROSITE" id="PS50903">
    <property type="entry name" value="RUBREDOXIN_LIKE"/>
    <property type="match status" value="1"/>
</dbReference>
<dbReference type="InterPro" id="IPR011990">
    <property type="entry name" value="TPR-like_helical_dom_sf"/>
</dbReference>
<dbReference type="GO" id="GO:0030150">
    <property type="term" value="P:protein import into mitochondrial matrix"/>
    <property type="evidence" value="ECO:0007669"/>
    <property type="project" value="TreeGrafter"/>
</dbReference>
<keyword evidence="12" id="KW-1185">Reference proteome</keyword>
<evidence type="ECO:0000313" key="12">
    <source>
        <dbReference type="Proteomes" id="UP000265691"/>
    </source>
</evidence>
<dbReference type="Pfam" id="PF13181">
    <property type="entry name" value="TPR_8"/>
    <property type="match status" value="1"/>
</dbReference>
<keyword evidence="6" id="KW-1133">Transmembrane helix</keyword>
<evidence type="ECO:0000256" key="9">
    <source>
        <dbReference type="PROSITE-ProRule" id="PRU00339"/>
    </source>
</evidence>
<proteinExistence type="inferred from homology"/>
<evidence type="ECO:0000256" key="6">
    <source>
        <dbReference type="ARBA" id="ARBA00022989"/>
    </source>
</evidence>
<dbReference type="Pfam" id="PF18073">
    <property type="entry name" value="Zn_ribbon_LapB"/>
    <property type="match status" value="1"/>
</dbReference>